<evidence type="ECO:0000313" key="1">
    <source>
        <dbReference type="EMBL" id="CAB1412744.1"/>
    </source>
</evidence>
<accession>A0A9N7Y634</accession>
<evidence type="ECO:0000313" key="2">
    <source>
        <dbReference type="Proteomes" id="UP001153269"/>
    </source>
</evidence>
<sequence>DRVPLLQAIEEACGDLDGVIKKYFGLHIQHLGRAHQGPLDITSGSSVFSSSHHPQQCLLPIKYYGSTMGTTDCGLSHDSERRVFHRPTLGAVRGAEARCCCPEEEALIAAAAAPLSPASSQSAESVVGKESVDPRTFTLDRELQTRVAEGTVMKALRDYSPLLLLVVAVVTETGAKDMKAHSMVTVTEAITADNDAHLFKNANLCIIQTLCRPKCVPSESRNGASYAGPEIAAVLMMSLSFSLQITAQINTLALTDPQQAMPLESQPQGLLA</sequence>
<name>A0A9N7Y634_PLEPL</name>
<reference evidence="1" key="1">
    <citation type="submission" date="2020-03" db="EMBL/GenBank/DDBJ databases">
        <authorList>
            <person name="Weist P."/>
        </authorList>
    </citation>
    <scope>NUCLEOTIDE SEQUENCE</scope>
</reference>
<protein>
    <submittedName>
        <fullName evidence="1">Uncharacterized protein</fullName>
    </submittedName>
</protein>
<proteinExistence type="predicted"/>
<keyword evidence="2" id="KW-1185">Reference proteome</keyword>
<dbReference type="EMBL" id="CADEAL010000017">
    <property type="protein sequence ID" value="CAB1412744.1"/>
    <property type="molecule type" value="Genomic_DNA"/>
</dbReference>
<organism evidence="1 2">
    <name type="scientific">Pleuronectes platessa</name>
    <name type="common">European plaice</name>
    <dbReference type="NCBI Taxonomy" id="8262"/>
    <lineage>
        <taxon>Eukaryota</taxon>
        <taxon>Metazoa</taxon>
        <taxon>Chordata</taxon>
        <taxon>Craniata</taxon>
        <taxon>Vertebrata</taxon>
        <taxon>Euteleostomi</taxon>
        <taxon>Actinopterygii</taxon>
        <taxon>Neopterygii</taxon>
        <taxon>Teleostei</taxon>
        <taxon>Neoteleostei</taxon>
        <taxon>Acanthomorphata</taxon>
        <taxon>Carangaria</taxon>
        <taxon>Pleuronectiformes</taxon>
        <taxon>Pleuronectoidei</taxon>
        <taxon>Pleuronectidae</taxon>
        <taxon>Pleuronectes</taxon>
    </lineage>
</organism>
<dbReference type="Proteomes" id="UP001153269">
    <property type="component" value="Unassembled WGS sequence"/>
</dbReference>
<dbReference type="AlphaFoldDB" id="A0A9N7Y634"/>
<feature type="non-terminal residue" evidence="1">
    <location>
        <position position="1"/>
    </location>
</feature>
<comment type="caution">
    <text evidence="1">The sequence shown here is derived from an EMBL/GenBank/DDBJ whole genome shotgun (WGS) entry which is preliminary data.</text>
</comment>
<gene>
    <name evidence="1" type="ORF">PLEPLA_LOCUS438</name>
</gene>